<dbReference type="Gene3D" id="3.40.50.1820">
    <property type="entry name" value="alpha/beta hydrolase"/>
    <property type="match status" value="1"/>
</dbReference>
<dbReference type="InterPro" id="IPR022409">
    <property type="entry name" value="PKD/Chitinase_dom"/>
</dbReference>
<evidence type="ECO:0000313" key="3">
    <source>
        <dbReference type="Proteomes" id="UP000426027"/>
    </source>
</evidence>
<dbReference type="KEGG" id="fls:GLV81_07790"/>
<evidence type="ECO:0000313" key="2">
    <source>
        <dbReference type="EMBL" id="QGW28012.1"/>
    </source>
</evidence>
<protein>
    <recommendedName>
        <fullName evidence="1">PKD/Chitinase domain-containing protein</fullName>
    </recommendedName>
</protein>
<feature type="domain" description="PKD/Chitinase" evidence="1">
    <location>
        <begin position="271"/>
        <end position="359"/>
    </location>
</feature>
<dbReference type="InterPro" id="IPR029865">
    <property type="entry name" value="KIAA0319-like"/>
</dbReference>
<name>A0A6I6GM49_9BACT</name>
<sequence>MATTIVLPRFLWRHVILVGLLFIAAIRFTVLAQVGDQTLTKVGAWNAYVHLPADYATSGKAYPAIVFIPGVGEVGTNVAAVLKYGPGYYIAKGHKMEFMVDGKLETPIVISLQPDKGWPSALTMNKYIDSVMKRWRIDVDRLYMTGLSMGGWSCDNYISGGEAYAKRPAAIVSMSAPDPDFPLINLRHYAYQGGVWWGFEGTQDYRKMDLTRDTLNNARAGTARYTKYVGGHCCWNTWYNPEWRENGVSIYEWMLRQKRGLRPVIPNTAPKANAGADQQVLLPTDTTMLYGSGTDNESAISAWKWRQISGPSTAVFAKPTAASGKISGLVAGTYVIELMVTDYASTTAKDTMKINVVSNVVSNVAPVANAGADQVLNAPATSATLNGGASYDSDGSIVSIQWQQIAGAAACSFSAPTALQTTVSGLKAGSFSFSLTITDNKGAIAKDTVSIIINQLPVAIAGADQQFSTLQSSCTLNGSSSYDADGSIAAIQWLQIAGPSTCNFATANTLQTNVSGLCAGSFNFVLTVTDNLGATAKDTVQVVIVVNQPPVAVAGADKVVAEGAAIGLSSAASTDADGSIVSSVWTITNSVSGVVVANLVAVPPTTLPAGKYQVQLKVTDDKGAQSTDDMQSIVNAYPIAFAGADVSMTLPANSLTFTQATATDAEGQISSYSWTRISGPGTVTWTNANTLAAGIAWFG</sequence>
<organism evidence="2 3">
    <name type="scientific">Phnomibacter ginsenosidimutans</name>
    <dbReference type="NCBI Taxonomy" id="2676868"/>
    <lineage>
        <taxon>Bacteria</taxon>
        <taxon>Pseudomonadati</taxon>
        <taxon>Bacteroidota</taxon>
        <taxon>Chitinophagia</taxon>
        <taxon>Chitinophagales</taxon>
        <taxon>Chitinophagaceae</taxon>
        <taxon>Phnomibacter</taxon>
    </lineage>
</organism>
<dbReference type="SUPFAM" id="SSF49299">
    <property type="entry name" value="PKD domain"/>
    <property type="match status" value="4"/>
</dbReference>
<dbReference type="Proteomes" id="UP000426027">
    <property type="component" value="Chromosome"/>
</dbReference>
<feature type="domain" description="PKD/Chitinase" evidence="1">
    <location>
        <begin position="551"/>
        <end position="637"/>
    </location>
</feature>
<dbReference type="Pfam" id="PF22352">
    <property type="entry name" value="K319L-like_PKD"/>
    <property type="match status" value="4"/>
</dbReference>
<dbReference type="InterPro" id="IPR029058">
    <property type="entry name" value="AB_hydrolase_fold"/>
</dbReference>
<dbReference type="SMART" id="SM00089">
    <property type="entry name" value="PKD"/>
    <property type="match status" value="4"/>
</dbReference>
<dbReference type="PANTHER" id="PTHR46182">
    <property type="entry name" value="FI19480P1"/>
    <property type="match status" value="1"/>
</dbReference>
<keyword evidence="3" id="KW-1185">Reference proteome</keyword>
<gene>
    <name evidence="2" type="ORF">GLV81_07790</name>
</gene>
<dbReference type="GO" id="GO:0016020">
    <property type="term" value="C:membrane"/>
    <property type="evidence" value="ECO:0007669"/>
    <property type="project" value="TreeGrafter"/>
</dbReference>
<dbReference type="SUPFAM" id="SSF53474">
    <property type="entry name" value="alpha/beta-Hydrolases"/>
    <property type="match status" value="1"/>
</dbReference>
<evidence type="ECO:0000259" key="1">
    <source>
        <dbReference type="SMART" id="SM00089"/>
    </source>
</evidence>
<dbReference type="Pfam" id="PF18911">
    <property type="entry name" value="PKD_4"/>
    <property type="match status" value="1"/>
</dbReference>
<feature type="domain" description="PKD/Chitinase" evidence="1">
    <location>
        <begin position="458"/>
        <end position="547"/>
    </location>
</feature>
<dbReference type="InterPro" id="IPR000601">
    <property type="entry name" value="PKD_dom"/>
</dbReference>
<accession>A0A6I6GM49</accession>
<dbReference type="GO" id="GO:0031410">
    <property type="term" value="C:cytoplasmic vesicle"/>
    <property type="evidence" value="ECO:0007669"/>
    <property type="project" value="TreeGrafter"/>
</dbReference>
<dbReference type="InterPro" id="IPR013783">
    <property type="entry name" value="Ig-like_fold"/>
</dbReference>
<proteinExistence type="predicted"/>
<dbReference type="InterPro" id="IPR035986">
    <property type="entry name" value="PKD_dom_sf"/>
</dbReference>
<dbReference type="AlphaFoldDB" id="A0A6I6GM49"/>
<dbReference type="PANTHER" id="PTHR46182:SF2">
    <property type="entry name" value="FI19480P1"/>
    <property type="match status" value="1"/>
</dbReference>
<feature type="domain" description="PKD/Chitinase" evidence="1">
    <location>
        <begin position="367"/>
        <end position="456"/>
    </location>
</feature>
<reference evidence="2 3" key="1">
    <citation type="submission" date="2019-11" db="EMBL/GenBank/DDBJ databases">
        <authorList>
            <person name="Im W.T."/>
        </authorList>
    </citation>
    <scope>NUCLEOTIDE SEQUENCE [LARGE SCALE GENOMIC DNA]</scope>
    <source>
        <strain evidence="2 3">SB-02</strain>
    </source>
</reference>
<dbReference type="EMBL" id="CP046566">
    <property type="protein sequence ID" value="QGW28012.1"/>
    <property type="molecule type" value="Genomic_DNA"/>
</dbReference>
<dbReference type="Gene3D" id="2.60.40.10">
    <property type="entry name" value="Immunoglobulins"/>
    <property type="match status" value="5"/>
</dbReference>